<reference evidence="2 3" key="1">
    <citation type="submission" date="2019-12" db="EMBL/GenBank/DDBJ databases">
        <title>Genomic-based taxomic classification of the family Erythrobacteraceae.</title>
        <authorList>
            <person name="Xu L."/>
        </authorList>
    </citation>
    <scope>NUCLEOTIDE SEQUENCE [LARGE SCALE GENOMIC DNA]</scope>
    <source>
        <strain evidence="2 3">LMG 29518</strain>
    </source>
</reference>
<dbReference type="GO" id="GO:0044877">
    <property type="term" value="F:protein-containing complex binding"/>
    <property type="evidence" value="ECO:0007669"/>
    <property type="project" value="TreeGrafter"/>
</dbReference>
<dbReference type="OrthoDB" id="9814124at2"/>
<sequence>MTLAITGATGFVGQALLDKAAARALDMRALTRRDQAARSYVEWVSGDLSDRAGLLRLMKQAECVIHVAGVVNAPDRMGFQTGNVNGTLQVVEAAVAAGVPRLIFVSSLSAREPGLSDYGASKRQAERLVAASGLDWTIVRPPAIYGPRDKEMLELFKAAKWGVVPMPAGGRASVLHVEDLARLLLALVPSGRDVSYRLFEPDDGRENGWSHPRLAREIGRAMGRPGVWVPQLSPQMMQRAAKLDAMFRKDRAKLTPDRVNYMTHPDWVCSPELSPPARRWAPRVETTEGLAQTAQWYRDNKWL</sequence>
<organism evidence="2 3">
    <name type="scientific">Altericroceibacterium endophyticum</name>
    <dbReference type="NCBI Taxonomy" id="1808508"/>
    <lineage>
        <taxon>Bacteria</taxon>
        <taxon>Pseudomonadati</taxon>
        <taxon>Pseudomonadota</taxon>
        <taxon>Alphaproteobacteria</taxon>
        <taxon>Sphingomonadales</taxon>
        <taxon>Erythrobacteraceae</taxon>
        <taxon>Altericroceibacterium</taxon>
    </lineage>
</organism>
<feature type="domain" description="NAD(P)-binding" evidence="1">
    <location>
        <begin position="7"/>
        <end position="146"/>
    </location>
</feature>
<dbReference type="InterPro" id="IPR016040">
    <property type="entry name" value="NAD(P)-bd_dom"/>
</dbReference>
<evidence type="ECO:0000313" key="3">
    <source>
        <dbReference type="Proteomes" id="UP000438476"/>
    </source>
</evidence>
<comment type="caution">
    <text evidence="2">The sequence shown here is derived from an EMBL/GenBank/DDBJ whole genome shotgun (WGS) entry which is preliminary data.</text>
</comment>
<dbReference type="AlphaFoldDB" id="A0A6I4T816"/>
<dbReference type="Proteomes" id="UP000438476">
    <property type="component" value="Unassembled WGS sequence"/>
</dbReference>
<dbReference type="InterPro" id="IPR051207">
    <property type="entry name" value="ComplexI_NDUFA9_subunit"/>
</dbReference>
<dbReference type="RefSeq" id="WP_160736842.1">
    <property type="nucleotide sequence ID" value="NZ_WTYT01000005.1"/>
</dbReference>
<dbReference type="SUPFAM" id="SSF51735">
    <property type="entry name" value="NAD(P)-binding Rossmann-fold domains"/>
    <property type="match status" value="1"/>
</dbReference>
<dbReference type="InterPro" id="IPR036291">
    <property type="entry name" value="NAD(P)-bd_dom_sf"/>
</dbReference>
<dbReference type="PANTHER" id="PTHR12126:SF11">
    <property type="entry name" value="NADH DEHYDROGENASE [UBIQUINONE] 1 ALPHA SUBCOMPLEX SUBUNIT 9, MITOCHONDRIAL"/>
    <property type="match status" value="1"/>
</dbReference>
<accession>A0A6I4T816</accession>
<evidence type="ECO:0000313" key="2">
    <source>
        <dbReference type="EMBL" id="MXO66392.1"/>
    </source>
</evidence>
<dbReference type="Gene3D" id="3.40.50.720">
    <property type="entry name" value="NAD(P)-binding Rossmann-like Domain"/>
    <property type="match status" value="1"/>
</dbReference>
<keyword evidence="3" id="KW-1185">Reference proteome</keyword>
<gene>
    <name evidence="2" type="ORF">GRI91_11540</name>
</gene>
<dbReference type="Pfam" id="PF13460">
    <property type="entry name" value="NAD_binding_10"/>
    <property type="match status" value="1"/>
</dbReference>
<dbReference type="EMBL" id="WTYT01000005">
    <property type="protein sequence ID" value="MXO66392.1"/>
    <property type="molecule type" value="Genomic_DNA"/>
</dbReference>
<proteinExistence type="predicted"/>
<dbReference type="PANTHER" id="PTHR12126">
    <property type="entry name" value="NADH-UBIQUINONE OXIDOREDUCTASE 39 KDA SUBUNIT-RELATED"/>
    <property type="match status" value="1"/>
</dbReference>
<name>A0A6I4T816_9SPHN</name>
<evidence type="ECO:0000259" key="1">
    <source>
        <dbReference type="Pfam" id="PF13460"/>
    </source>
</evidence>
<protein>
    <submittedName>
        <fullName evidence="2">NAD(P)H-binding protein</fullName>
    </submittedName>
</protein>